<dbReference type="Proteomes" id="UP001489719">
    <property type="component" value="Unassembled WGS sequence"/>
</dbReference>
<comment type="caution">
    <text evidence="1">The sequence shown here is derived from an EMBL/GenBank/DDBJ whole genome shotgun (WGS) entry which is preliminary data.</text>
</comment>
<protein>
    <submittedName>
        <fullName evidence="1">Uncharacterized protein</fullName>
    </submittedName>
</protein>
<keyword evidence="2" id="KW-1185">Reference proteome</keyword>
<dbReference type="EMBL" id="MU970082">
    <property type="protein sequence ID" value="KAK9322190.1"/>
    <property type="molecule type" value="Genomic_DNA"/>
</dbReference>
<sequence length="169" mass="19265">MQIHCILLILDEVGVSETQLFADIMRWMQEFHCRTGILFSLNETPKFSYPGRQVMNEYSVANDLDPFRVTMVEARHRQPRGPYGHRGLNWFGTLGSAFIEIYRRDPISGVVNQPPRIPVVANGYRVLQGDSVDVGLTMEDLFPPGGQEDIEEIRQLSISLDANLLQQFL</sequence>
<proteinExistence type="predicted"/>
<reference evidence="2" key="1">
    <citation type="journal article" date="2024" name="Front. Bioeng. Biotechnol.">
        <title>Genome-scale model development and genomic sequencing of the oleaginous clade Lipomyces.</title>
        <authorList>
            <person name="Czajka J.J."/>
            <person name="Han Y."/>
            <person name="Kim J."/>
            <person name="Mondo S.J."/>
            <person name="Hofstad B.A."/>
            <person name="Robles A."/>
            <person name="Haridas S."/>
            <person name="Riley R."/>
            <person name="LaButti K."/>
            <person name="Pangilinan J."/>
            <person name="Andreopoulos W."/>
            <person name="Lipzen A."/>
            <person name="Yan J."/>
            <person name="Wang M."/>
            <person name="Ng V."/>
            <person name="Grigoriev I.V."/>
            <person name="Spatafora J.W."/>
            <person name="Magnuson J.K."/>
            <person name="Baker S.E."/>
            <person name="Pomraning K.R."/>
        </authorList>
    </citation>
    <scope>NUCLEOTIDE SEQUENCE [LARGE SCALE GENOMIC DNA]</scope>
    <source>
        <strain evidence="2">CBS 10300</strain>
    </source>
</reference>
<accession>A0ACC3TLV4</accession>
<gene>
    <name evidence="1" type="ORF">V1517DRAFT_324303</name>
</gene>
<evidence type="ECO:0000313" key="1">
    <source>
        <dbReference type="EMBL" id="KAK9322190.1"/>
    </source>
</evidence>
<organism evidence="1 2">
    <name type="scientific">Lipomyces orientalis</name>
    <dbReference type="NCBI Taxonomy" id="1233043"/>
    <lineage>
        <taxon>Eukaryota</taxon>
        <taxon>Fungi</taxon>
        <taxon>Dikarya</taxon>
        <taxon>Ascomycota</taxon>
        <taxon>Saccharomycotina</taxon>
        <taxon>Lipomycetes</taxon>
        <taxon>Lipomycetales</taxon>
        <taxon>Lipomycetaceae</taxon>
        <taxon>Lipomyces</taxon>
    </lineage>
</organism>
<evidence type="ECO:0000313" key="2">
    <source>
        <dbReference type="Proteomes" id="UP001489719"/>
    </source>
</evidence>
<name>A0ACC3TLV4_9ASCO</name>